<dbReference type="PROSITE" id="PS00622">
    <property type="entry name" value="HTH_LUXR_1"/>
    <property type="match status" value="1"/>
</dbReference>
<dbReference type="Gene3D" id="1.10.10.10">
    <property type="entry name" value="Winged helix-like DNA-binding domain superfamily/Winged helix DNA-binding domain"/>
    <property type="match status" value="1"/>
</dbReference>
<organism evidence="5 6">
    <name type="scientific">Neomicrococcus aestuarii</name>
    <dbReference type="NCBI Taxonomy" id="556325"/>
    <lineage>
        <taxon>Bacteria</taxon>
        <taxon>Bacillati</taxon>
        <taxon>Actinomycetota</taxon>
        <taxon>Actinomycetes</taxon>
        <taxon>Micrococcales</taxon>
        <taxon>Micrococcaceae</taxon>
        <taxon>Neomicrococcus</taxon>
    </lineage>
</organism>
<dbReference type="InterPro" id="IPR011006">
    <property type="entry name" value="CheY-like_superfamily"/>
</dbReference>
<keyword evidence="1" id="KW-0805">Transcription regulation</keyword>
<protein>
    <submittedName>
        <fullName evidence="5">DNA-binding NarL/FixJ family response regulator</fullName>
    </submittedName>
</protein>
<dbReference type="Gene3D" id="3.40.50.2300">
    <property type="match status" value="1"/>
</dbReference>
<dbReference type="InterPro" id="IPR000792">
    <property type="entry name" value="Tscrpt_reg_LuxR_C"/>
</dbReference>
<feature type="domain" description="HTH luxR-type" evidence="4">
    <location>
        <begin position="151"/>
        <end position="216"/>
    </location>
</feature>
<accession>A0A7W8TT98</accession>
<dbReference type="PANTHER" id="PTHR44688">
    <property type="entry name" value="DNA-BINDING TRANSCRIPTIONAL ACTIVATOR DEVR_DOSR"/>
    <property type="match status" value="1"/>
</dbReference>
<evidence type="ECO:0000256" key="2">
    <source>
        <dbReference type="ARBA" id="ARBA00023125"/>
    </source>
</evidence>
<dbReference type="GO" id="GO:0006355">
    <property type="term" value="P:regulation of DNA-templated transcription"/>
    <property type="evidence" value="ECO:0007669"/>
    <property type="project" value="InterPro"/>
</dbReference>
<dbReference type="PROSITE" id="PS50043">
    <property type="entry name" value="HTH_LUXR_2"/>
    <property type="match status" value="1"/>
</dbReference>
<dbReference type="InterPro" id="IPR016032">
    <property type="entry name" value="Sig_transdc_resp-reg_C-effctor"/>
</dbReference>
<dbReference type="PRINTS" id="PR00038">
    <property type="entry name" value="HTHLUXR"/>
</dbReference>
<evidence type="ECO:0000256" key="1">
    <source>
        <dbReference type="ARBA" id="ARBA00023015"/>
    </source>
</evidence>
<evidence type="ECO:0000256" key="3">
    <source>
        <dbReference type="ARBA" id="ARBA00023163"/>
    </source>
</evidence>
<dbReference type="AlphaFoldDB" id="A0A7W8TT98"/>
<dbReference type="GO" id="GO:0003677">
    <property type="term" value="F:DNA binding"/>
    <property type="evidence" value="ECO:0007669"/>
    <property type="project" value="UniProtKB-KW"/>
</dbReference>
<evidence type="ECO:0000313" key="6">
    <source>
        <dbReference type="Proteomes" id="UP000580797"/>
    </source>
</evidence>
<name>A0A7W8TT98_9MICC</name>
<dbReference type="SUPFAM" id="SSF46894">
    <property type="entry name" value="C-terminal effector domain of the bipartite response regulators"/>
    <property type="match status" value="1"/>
</dbReference>
<dbReference type="SMART" id="SM00421">
    <property type="entry name" value="HTH_LUXR"/>
    <property type="match status" value="1"/>
</dbReference>
<reference evidence="5 6" key="1">
    <citation type="submission" date="2020-08" db="EMBL/GenBank/DDBJ databases">
        <title>Sequencing the genomes of 1000 actinobacteria strains.</title>
        <authorList>
            <person name="Klenk H.-P."/>
        </authorList>
    </citation>
    <scope>NUCLEOTIDE SEQUENCE [LARGE SCALE GENOMIC DNA]</scope>
    <source>
        <strain evidence="5 6">DSM 105783</strain>
    </source>
</reference>
<dbReference type="SUPFAM" id="SSF52172">
    <property type="entry name" value="CheY-like"/>
    <property type="match status" value="1"/>
</dbReference>
<evidence type="ECO:0000313" key="5">
    <source>
        <dbReference type="EMBL" id="MBB5512520.1"/>
    </source>
</evidence>
<keyword evidence="2 5" id="KW-0238">DNA-binding</keyword>
<dbReference type="PANTHER" id="PTHR44688:SF16">
    <property type="entry name" value="DNA-BINDING TRANSCRIPTIONAL ACTIVATOR DEVR_DOSR"/>
    <property type="match status" value="1"/>
</dbReference>
<dbReference type="Proteomes" id="UP000580797">
    <property type="component" value="Unassembled WGS sequence"/>
</dbReference>
<sequence length="254" mass="27627">MATVDVIISSKDTLLSSALAQLINSTGEFTATPTKTRDALELHRELQAAEVNLLIVAADSEEQETAQLIRNLSHHSLETRAIAVVSSPSPALAALMYGAGARGVVGSDASPCELYTALREVQDGHFSASRSVLRTVCDFVRAAPPPEMSAKLSPAEKLSAREHAVVCLLTKGMTNSEIARELFIAEPTVKAHLGRVMNKWKVRDRVQVVIRALEAKIVEFPENSIRMDPDSLREASAFAQHPSNTYRHLHQVPS</sequence>
<dbReference type="CDD" id="cd06170">
    <property type="entry name" value="LuxR_C_like"/>
    <property type="match status" value="1"/>
</dbReference>
<comment type="caution">
    <text evidence="5">The sequence shown here is derived from an EMBL/GenBank/DDBJ whole genome shotgun (WGS) entry which is preliminary data.</text>
</comment>
<dbReference type="InterPro" id="IPR036388">
    <property type="entry name" value="WH-like_DNA-bd_sf"/>
</dbReference>
<keyword evidence="3" id="KW-0804">Transcription</keyword>
<dbReference type="Pfam" id="PF00196">
    <property type="entry name" value="GerE"/>
    <property type="match status" value="1"/>
</dbReference>
<proteinExistence type="predicted"/>
<gene>
    <name evidence="5" type="ORF">HD598_001207</name>
</gene>
<evidence type="ECO:0000259" key="4">
    <source>
        <dbReference type="PROSITE" id="PS50043"/>
    </source>
</evidence>
<dbReference type="EMBL" id="JACHDR010000001">
    <property type="protein sequence ID" value="MBB5512520.1"/>
    <property type="molecule type" value="Genomic_DNA"/>
</dbReference>
<dbReference type="RefSeq" id="WP_183664507.1">
    <property type="nucleotide sequence ID" value="NZ_BAAARH010000014.1"/>
</dbReference>